<accession>A0A183TZ89</accession>
<proteinExistence type="predicted"/>
<protein>
    <submittedName>
        <fullName evidence="1 3">Uncharacterized protein</fullName>
    </submittedName>
</protein>
<reference evidence="1 2" key="2">
    <citation type="submission" date="2018-11" db="EMBL/GenBank/DDBJ databases">
        <authorList>
            <consortium name="Pathogen Informatics"/>
        </authorList>
    </citation>
    <scope>NUCLEOTIDE SEQUENCE [LARGE SCALE GENOMIC DNA]</scope>
</reference>
<evidence type="ECO:0000313" key="1">
    <source>
        <dbReference type="EMBL" id="VDM26407.1"/>
    </source>
</evidence>
<dbReference type="WBParaSite" id="TCNE_0000155801-mRNA-1">
    <property type="protein sequence ID" value="TCNE_0000155801-mRNA-1"/>
    <property type="gene ID" value="TCNE_0000155801"/>
</dbReference>
<sequence>MIRSMYIVDTHTLLNRYGFHLRKLSKQMLNMHRANLPSITKKEISNGQYFEFEKVANGLDGYFDGSSESEDELGANEDNSFNFEMCRVRRTRRPRNSPLTSCADQKGMPAEEDIMRPQLLPVEEMTRNEFIIDAETLDIEDALCVVREGFSTAPPLAQEDDFDDFEI</sequence>
<dbReference type="EMBL" id="UYWY01001219">
    <property type="protein sequence ID" value="VDM26407.1"/>
    <property type="molecule type" value="Genomic_DNA"/>
</dbReference>
<gene>
    <name evidence="1" type="ORF">TCNE_LOCUS1559</name>
</gene>
<name>A0A183TZ89_TOXCA</name>
<evidence type="ECO:0000313" key="3">
    <source>
        <dbReference type="WBParaSite" id="TCNE_0000155801-mRNA-1"/>
    </source>
</evidence>
<evidence type="ECO:0000313" key="2">
    <source>
        <dbReference type="Proteomes" id="UP000050794"/>
    </source>
</evidence>
<reference evidence="3" key="1">
    <citation type="submission" date="2016-06" db="UniProtKB">
        <authorList>
            <consortium name="WormBaseParasite"/>
        </authorList>
    </citation>
    <scope>IDENTIFICATION</scope>
</reference>
<dbReference type="Proteomes" id="UP000050794">
    <property type="component" value="Unassembled WGS sequence"/>
</dbReference>
<keyword evidence="2" id="KW-1185">Reference proteome</keyword>
<dbReference type="AlphaFoldDB" id="A0A183TZ89"/>
<organism evidence="2 3">
    <name type="scientific">Toxocara canis</name>
    <name type="common">Canine roundworm</name>
    <dbReference type="NCBI Taxonomy" id="6265"/>
    <lineage>
        <taxon>Eukaryota</taxon>
        <taxon>Metazoa</taxon>
        <taxon>Ecdysozoa</taxon>
        <taxon>Nematoda</taxon>
        <taxon>Chromadorea</taxon>
        <taxon>Rhabditida</taxon>
        <taxon>Spirurina</taxon>
        <taxon>Ascaridomorpha</taxon>
        <taxon>Ascaridoidea</taxon>
        <taxon>Toxocaridae</taxon>
        <taxon>Toxocara</taxon>
    </lineage>
</organism>